<dbReference type="PROSITE" id="PS50882">
    <property type="entry name" value="YTH"/>
    <property type="match status" value="1"/>
</dbReference>
<keyword evidence="3" id="KW-1185">Reference proteome</keyword>
<dbReference type="InterPro" id="IPR007275">
    <property type="entry name" value="YTH_domain"/>
</dbReference>
<evidence type="ECO:0000313" key="3">
    <source>
        <dbReference type="Proteomes" id="UP000825935"/>
    </source>
</evidence>
<sequence>MAIALGQPVEEITHGIDGMKIDGQIRVADKPGKPEMETISTFPTDVTIVQAHQVGHVHPCGEMAFSVRASDASVLEEGISASADVSISTAVENQGFHPCYPGIEQATYSTEILPQQYMQFPYQWPLITGYPALVVDSNGYYYTYPSESDAFLYPSPVVDYAHVYNQNYYYPVPEAAPYSVGYSQYVYPQFHVASTEQFNGDTPSLPVNQDGLIPAEFQLQDPAVFAPYTYQNIINSMGYGQLMPMTSIGSFSPGEFLSGFNVGPLPQDMPNHASLEPPVLVPHLEVPKSSIDGDEPKIEMQQSGINNDSGLDSTWNGSGADLQKADCKVSTADGKKHPGKQFGFLYGPAMHLKGSWVQSPTLNFVDSARSMKNSSDLKVKGHAKCTANVEPLTEGELNLENILVDLKDAKHFIIKSFSEENVYRSIQHSVWASTPNGNRKLDEAYKDAQMRAIGKSKGCPVFLYFSVNGSGRFCGVAEMVGPVDYDNTMDFWERNRWCGSFPVKWHLIKDVPHCQLRRIILQNNENKPVTSSRDTQEVNHEQGLQMLNIIRNYTTKSSILDNFPALPKVIVEAKLESASIKNVDGQNVAVVDSCKFHQETHTVAVENGNALRASNGEVKSRELYGQVKPKNDTTNQSPIVEGARKADKENLMLSKISSTVVA</sequence>
<name>A0A8T2Q558_CERRI</name>
<evidence type="ECO:0000259" key="1">
    <source>
        <dbReference type="PROSITE" id="PS50882"/>
    </source>
</evidence>
<dbReference type="OrthoDB" id="306690at2759"/>
<dbReference type="GO" id="GO:0005737">
    <property type="term" value="C:cytoplasm"/>
    <property type="evidence" value="ECO:0007669"/>
    <property type="project" value="TreeGrafter"/>
</dbReference>
<accession>A0A8T2Q558</accession>
<comment type="caution">
    <text evidence="2">The sequence shown here is derived from an EMBL/GenBank/DDBJ whole genome shotgun (WGS) entry which is preliminary data.</text>
</comment>
<dbReference type="Gene3D" id="3.10.590.10">
    <property type="entry name" value="ph1033 like domains"/>
    <property type="match status" value="1"/>
</dbReference>
<dbReference type="Pfam" id="PF04146">
    <property type="entry name" value="YTH"/>
    <property type="match status" value="1"/>
</dbReference>
<dbReference type="GO" id="GO:0003729">
    <property type="term" value="F:mRNA binding"/>
    <property type="evidence" value="ECO:0007669"/>
    <property type="project" value="TreeGrafter"/>
</dbReference>
<dbReference type="GO" id="GO:0061157">
    <property type="term" value="P:mRNA destabilization"/>
    <property type="evidence" value="ECO:0007669"/>
    <property type="project" value="TreeGrafter"/>
</dbReference>
<dbReference type="CDD" id="cd21134">
    <property type="entry name" value="YTH"/>
    <property type="match status" value="1"/>
</dbReference>
<dbReference type="EMBL" id="CM035443">
    <property type="protein sequence ID" value="KAH7278780.1"/>
    <property type="molecule type" value="Genomic_DNA"/>
</dbReference>
<feature type="domain" description="YTH" evidence="1">
    <location>
        <begin position="409"/>
        <end position="550"/>
    </location>
</feature>
<dbReference type="PANTHER" id="PTHR12357">
    <property type="entry name" value="YTH YT521-B HOMOLOGY DOMAIN-CONTAINING"/>
    <property type="match status" value="1"/>
</dbReference>
<gene>
    <name evidence="2" type="ORF">KP509_38G056000</name>
</gene>
<protein>
    <recommendedName>
        <fullName evidence="1">YTH domain-containing protein</fullName>
    </recommendedName>
</protein>
<organism evidence="2 3">
    <name type="scientific">Ceratopteris richardii</name>
    <name type="common">Triangle waterfern</name>
    <dbReference type="NCBI Taxonomy" id="49495"/>
    <lineage>
        <taxon>Eukaryota</taxon>
        <taxon>Viridiplantae</taxon>
        <taxon>Streptophyta</taxon>
        <taxon>Embryophyta</taxon>
        <taxon>Tracheophyta</taxon>
        <taxon>Polypodiopsida</taxon>
        <taxon>Polypodiidae</taxon>
        <taxon>Polypodiales</taxon>
        <taxon>Pteridineae</taxon>
        <taxon>Pteridaceae</taxon>
        <taxon>Parkerioideae</taxon>
        <taxon>Ceratopteris</taxon>
    </lineage>
</organism>
<dbReference type="Proteomes" id="UP000825935">
    <property type="component" value="Chromosome 38"/>
</dbReference>
<dbReference type="AlphaFoldDB" id="A0A8T2Q558"/>
<proteinExistence type="predicted"/>
<dbReference type="InterPro" id="IPR045168">
    <property type="entry name" value="YTH_prot"/>
</dbReference>
<reference evidence="2" key="1">
    <citation type="submission" date="2021-08" db="EMBL/GenBank/DDBJ databases">
        <title>WGS assembly of Ceratopteris richardii.</title>
        <authorList>
            <person name="Marchant D.B."/>
            <person name="Chen G."/>
            <person name="Jenkins J."/>
            <person name="Shu S."/>
            <person name="Leebens-Mack J."/>
            <person name="Grimwood J."/>
            <person name="Schmutz J."/>
            <person name="Soltis P."/>
            <person name="Soltis D."/>
            <person name="Chen Z.-H."/>
        </authorList>
    </citation>
    <scope>NUCLEOTIDE SEQUENCE</scope>
    <source>
        <strain evidence="2">Whitten #5841</strain>
        <tissue evidence="2">Leaf</tissue>
    </source>
</reference>
<evidence type="ECO:0000313" key="2">
    <source>
        <dbReference type="EMBL" id="KAH7278780.1"/>
    </source>
</evidence>
<dbReference type="PANTHER" id="PTHR12357:SF121">
    <property type="entry name" value="YTH DOMAIN-CONTAINING FAMILY PROTEIN"/>
    <property type="match status" value="1"/>
</dbReference>